<dbReference type="EMBL" id="FUXA01000016">
    <property type="protein sequence ID" value="SJZ98929.1"/>
    <property type="molecule type" value="Genomic_DNA"/>
</dbReference>
<dbReference type="Proteomes" id="UP000189857">
    <property type="component" value="Unassembled WGS sequence"/>
</dbReference>
<evidence type="ECO:0000313" key="2">
    <source>
        <dbReference type="Proteomes" id="UP000189857"/>
    </source>
</evidence>
<accession>A0A1T4Q5C7</accession>
<dbReference type="AlphaFoldDB" id="A0A1T4Q5C7"/>
<protein>
    <submittedName>
        <fullName evidence="1">Uncharacterized protein</fullName>
    </submittedName>
</protein>
<gene>
    <name evidence="1" type="ORF">SAMN02745110_02269</name>
</gene>
<keyword evidence="2" id="KW-1185">Reference proteome</keyword>
<name>A0A1T4Q5C7_9FIRM</name>
<proteinExistence type="predicted"/>
<organism evidence="1 2">
    <name type="scientific">Eubacterium ruminantium</name>
    <dbReference type="NCBI Taxonomy" id="42322"/>
    <lineage>
        <taxon>Bacteria</taxon>
        <taxon>Bacillati</taxon>
        <taxon>Bacillota</taxon>
        <taxon>Clostridia</taxon>
        <taxon>Eubacteriales</taxon>
        <taxon>Eubacteriaceae</taxon>
        <taxon>Eubacterium</taxon>
    </lineage>
</organism>
<sequence length="78" mass="9219">MGQFGMLTRENGFTKEGKHMKRWVNVELAKETAGRFKEYCRDYHIKFETSDCFNLIHFECLMDDMEIAKANDFIAARC</sequence>
<reference evidence="1 2" key="1">
    <citation type="submission" date="2017-02" db="EMBL/GenBank/DDBJ databases">
        <authorList>
            <person name="Peterson S.W."/>
        </authorList>
    </citation>
    <scope>NUCLEOTIDE SEQUENCE [LARGE SCALE GENOMIC DNA]</scope>
    <source>
        <strain evidence="1 2">ATCC 17233</strain>
    </source>
</reference>
<evidence type="ECO:0000313" key="1">
    <source>
        <dbReference type="EMBL" id="SJZ98929.1"/>
    </source>
</evidence>